<feature type="non-terminal residue" evidence="2">
    <location>
        <position position="55"/>
    </location>
</feature>
<accession>A0AAV7UD08</accession>
<sequence>SGNISSGNPCRGNFRGSNHSSGNSSSGNLSSGNPCSGTLRGSNHSGGNSAVVLHA</sequence>
<keyword evidence="3" id="KW-1185">Reference proteome</keyword>
<proteinExistence type="predicted"/>
<dbReference type="EMBL" id="JANPWB010000005">
    <property type="protein sequence ID" value="KAJ1185874.1"/>
    <property type="molecule type" value="Genomic_DNA"/>
</dbReference>
<gene>
    <name evidence="2" type="ORF">NDU88_002660</name>
</gene>
<dbReference type="Proteomes" id="UP001066276">
    <property type="component" value="Chromosome 3_1"/>
</dbReference>
<comment type="caution">
    <text evidence="2">The sequence shown here is derived from an EMBL/GenBank/DDBJ whole genome shotgun (WGS) entry which is preliminary data.</text>
</comment>
<evidence type="ECO:0000313" key="2">
    <source>
        <dbReference type="EMBL" id="KAJ1185874.1"/>
    </source>
</evidence>
<protein>
    <submittedName>
        <fullName evidence="2">Uncharacterized protein</fullName>
    </submittedName>
</protein>
<organism evidence="2 3">
    <name type="scientific">Pleurodeles waltl</name>
    <name type="common">Iberian ribbed newt</name>
    <dbReference type="NCBI Taxonomy" id="8319"/>
    <lineage>
        <taxon>Eukaryota</taxon>
        <taxon>Metazoa</taxon>
        <taxon>Chordata</taxon>
        <taxon>Craniata</taxon>
        <taxon>Vertebrata</taxon>
        <taxon>Euteleostomi</taxon>
        <taxon>Amphibia</taxon>
        <taxon>Batrachia</taxon>
        <taxon>Caudata</taxon>
        <taxon>Salamandroidea</taxon>
        <taxon>Salamandridae</taxon>
        <taxon>Pleurodelinae</taxon>
        <taxon>Pleurodeles</taxon>
    </lineage>
</organism>
<reference evidence="2" key="1">
    <citation type="journal article" date="2022" name="bioRxiv">
        <title>Sequencing and chromosome-scale assembly of the giantPleurodeles waltlgenome.</title>
        <authorList>
            <person name="Brown T."/>
            <person name="Elewa A."/>
            <person name="Iarovenko S."/>
            <person name="Subramanian E."/>
            <person name="Araus A.J."/>
            <person name="Petzold A."/>
            <person name="Susuki M."/>
            <person name="Suzuki K.-i.T."/>
            <person name="Hayashi T."/>
            <person name="Toyoda A."/>
            <person name="Oliveira C."/>
            <person name="Osipova E."/>
            <person name="Leigh N.D."/>
            <person name="Simon A."/>
            <person name="Yun M.H."/>
        </authorList>
    </citation>
    <scope>NUCLEOTIDE SEQUENCE</scope>
    <source>
        <strain evidence="2">20211129_DDA</strain>
        <tissue evidence="2">Liver</tissue>
    </source>
</reference>
<evidence type="ECO:0000313" key="3">
    <source>
        <dbReference type="Proteomes" id="UP001066276"/>
    </source>
</evidence>
<feature type="region of interest" description="Disordered" evidence="1">
    <location>
        <begin position="1"/>
        <end position="55"/>
    </location>
</feature>
<feature type="non-terminal residue" evidence="2">
    <location>
        <position position="1"/>
    </location>
</feature>
<feature type="compositionally biased region" description="Polar residues" evidence="1">
    <location>
        <begin position="39"/>
        <end position="48"/>
    </location>
</feature>
<feature type="compositionally biased region" description="Low complexity" evidence="1">
    <location>
        <begin position="12"/>
        <end position="37"/>
    </location>
</feature>
<dbReference type="AlphaFoldDB" id="A0AAV7UD08"/>
<name>A0AAV7UD08_PLEWA</name>
<evidence type="ECO:0000256" key="1">
    <source>
        <dbReference type="SAM" id="MobiDB-lite"/>
    </source>
</evidence>